<feature type="compositionally biased region" description="Basic and acidic residues" evidence="1">
    <location>
        <begin position="31"/>
        <end position="42"/>
    </location>
</feature>
<keyword evidence="3" id="KW-1185">Reference proteome</keyword>
<dbReference type="AlphaFoldDB" id="A0AAU9C3C0"/>
<dbReference type="Proteomes" id="UP001431186">
    <property type="component" value="Chromosome"/>
</dbReference>
<organism evidence="2 3">
    <name type="scientific">Leptogranulimonas caecicola</name>
    <dbReference type="NCBI Taxonomy" id="2894156"/>
    <lineage>
        <taxon>Bacteria</taxon>
        <taxon>Bacillati</taxon>
        <taxon>Actinomycetota</taxon>
        <taxon>Coriobacteriia</taxon>
        <taxon>Coriobacteriales</taxon>
        <taxon>Kribbibacteriaceae</taxon>
        <taxon>Leptogranulimonas</taxon>
    </lineage>
</organism>
<evidence type="ECO:0000313" key="3">
    <source>
        <dbReference type="Proteomes" id="UP001431186"/>
    </source>
</evidence>
<dbReference type="KEGG" id="lcal:ATTO_05250"/>
<feature type="region of interest" description="Disordered" evidence="1">
    <location>
        <begin position="1"/>
        <end position="52"/>
    </location>
</feature>
<evidence type="ECO:0000313" key="2">
    <source>
        <dbReference type="EMBL" id="BDC90653.1"/>
    </source>
</evidence>
<proteinExistence type="predicted"/>
<reference evidence="2" key="1">
    <citation type="submission" date="2021-11" db="EMBL/GenBank/DDBJ databases">
        <title>Complete genome sequence of Atopobiaceae bacterium TOC12.</title>
        <authorList>
            <person name="Morinaga K."/>
            <person name="Kusada H."/>
            <person name="Tamaki H."/>
        </authorList>
    </citation>
    <scope>NUCLEOTIDE SEQUENCE</scope>
    <source>
        <strain evidence="2">TOC12</strain>
    </source>
</reference>
<protein>
    <submittedName>
        <fullName evidence="2">Uncharacterized protein</fullName>
    </submittedName>
</protein>
<sequence>MSDNLFSMPKMGRSARGRERVGGRETQAFAEKPKARGLERKGWAMGPQSEAP</sequence>
<gene>
    <name evidence="2" type="ORF">ATTO_05250</name>
</gene>
<dbReference type="EMBL" id="AP025285">
    <property type="protein sequence ID" value="BDC90653.1"/>
    <property type="molecule type" value="Genomic_DNA"/>
</dbReference>
<evidence type="ECO:0000256" key="1">
    <source>
        <dbReference type="SAM" id="MobiDB-lite"/>
    </source>
</evidence>
<name>A0AAU9C3C0_9ACTN</name>
<accession>A0AAU9C3C0</accession>